<feature type="region of interest" description="Disordered" evidence="2">
    <location>
        <begin position="1"/>
        <end position="313"/>
    </location>
</feature>
<dbReference type="OrthoDB" id="5395440at2759"/>
<feature type="region of interest" description="Disordered" evidence="2">
    <location>
        <begin position="536"/>
        <end position="591"/>
    </location>
</feature>
<dbReference type="InterPro" id="IPR056023">
    <property type="entry name" value="DUF7603"/>
</dbReference>
<keyword evidence="1" id="KW-0175">Coiled coil</keyword>
<proteinExistence type="predicted"/>
<evidence type="ECO:0000313" key="4">
    <source>
        <dbReference type="EMBL" id="KAF2761936.1"/>
    </source>
</evidence>
<feature type="compositionally biased region" description="Low complexity" evidence="2">
    <location>
        <begin position="260"/>
        <end position="270"/>
    </location>
</feature>
<feature type="compositionally biased region" description="Polar residues" evidence="2">
    <location>
        <begin position="372"/>
        <end position="383"/>
    </location>
</feature>
<evidence type="ECO:0000313" key="5">
    <source>
        <dbReference type="Proteomes" id="UP000799437"/>
    </source>
</evidence>
<sequence length="1010" mass="113869">MESQHPHPPSSSHQPPSRSAPRHKATSLSGLQPASFAAIRAQNSQVPSPVRRKPLPGQLSPQTTRYSSIDIFHSHKPDDRYSKRWHSVDSPTLPDLHHGRFNQSLPPVPDPGSPTEATFPDADTPAHVRDNSLAARLDDFPTPPSSQPSRSRTRARTYSKEPARHDIESDSDYGAHDLIFEEEEPAEEPTPQPQRQSQTMPNYYAGAQPALDIQFDDFLDDYNTSPQSSPPRKLKSPSEKLTSFFGWSKPRQSSVEERSSTTTFSERSASPTSSPMYARQNGDSAPHNKPTPAALDIPKANASDGGYFNVPGTPLLSLSPHMNAHVEELERELKHISSELAASIRREMELEDEVERCKNEIPATATERRTSDYYSDSGASSTRYPFGDSETKLDELEKLRRKAEQEKAQIRSDMASRIQEELRRRRDLEAQVQKLEEQHHGSRRGSQEVPYRELESQLEDAKRRLVEEKQVKENFEDLLSALQKDLELHRNERDNLRDEVVPALKARVEGLEAQAAESQDATYEMSRMQQEMAHIKKQRGFRSIAEEDDGSTSPRMGLSRSNSLARHSITGGKRGSLTRSNSVKELAKSETKEVLSERVKDIEEQRNALHRALKHLIIRHESQSREHSKRIRILEMERDAALNASPRRTAFHKEVTNLRDEVNLLRRRADDALDQKWQVEKGLGGLKMDLDRAQQETSSLRQVLQEHDISVPELTLGAEDSTASPLDKAYKELQTTHALSIARIREMNSNDHADNDDALGLLIQSISDAEAERDAAHTEAERYRSQARALQQSELAHLSKEQSLASDLYAAAQRMDELSGKVERQLSANKTLRERLTKAVARGDEEQKASAAKIIQLERKLMAEEDLVMKAQSQSDDVIARHEDEVKALKESYGAQLQRMKSGLKSPMGHPSPLSPLLLKSPRLDKTTSGLGVSFNEATQADSLEKQVKDLEKALRDADREMEEVVGRMNKAQIEVFELQTDRDEAMRQTKKLQAAMQAEREKVKALMNV</sequence>
<feature type="compositionally biased region" description="Basic and acidic residues" evidence="2">
    <location>
        <begin position="72"/>
        <end position="82"/>
    </location>
</feature>
<feature type="region of interest" description="Disordered" evidence="2">
    <location>
        <begin position="435"/>
        <end position="455"/>
    </location>
</feature>
<reference evidence="4" key="1">
    <citation type="journal article" date="2020" name="Stud. Mycol.">
        <title>101 Dothideomycetes genomes: a test case for predicting lifestyles and emergence of pathogens.</title>
        <authorList>
            <person name="Haridas S."/>
            <person name="Albert R."/>
            <person name="Binder M."/>
            <person name="Bloem J."/>
            <person name="Labutti K."/>
            <person name="Salamov A."/>
            <person name="Andreopoulos B."/>
            <person name="Baker S."/>
            <person name="Barry K."/>
            <person name="Bills G."/>
            <person name="Bluhm B."/>
            <person name="Cannon C."/>
            <person name="Castanera R."/>
            <person name="Culley D."/>
            <person name="Daum C."/>
            <person name="Ezra D."/>
            <person name="Gonzalez J."/>
            <person name="Henrissat B."/>
            <person name="Kuo A."/>
            <person name="Liang C."/>
            <person name="Lipzen A."/>
            <person name="Lutzoni F."/>
            <person name="Magnuson J."/>
            <person name="Mondo S."/>
            <person name="Nolan M."/>
            <person name="Ohm R."/>
            <person name="Pangilinan J."/>
            <person name="Park H.-J."/>
            <person name="Ramirez L."/>
            <person name="Alfaro M."/>
            <person name="Sun H."/>
            <person name="Tritt A."/>
            <person name="Yoshinaga Y."/>
            <person name="Zwiers L.-H."/>
            <person name="Turgeon B."/>
            <person name="Goodwin S."/>
            <person name="Spatafora J."/>
            <person name="Crous P."/>
            <person name="Grigoriev I."/>
        </authorList>
    </citation>
    <scope>NUCLEOTIDE SEQUENCE</scope>
    <source>
        <strain evidence="4">CBS 121739</strain>
    </source>
</reference>
<dbReference type="AlphaFoldDB" id="A0A6A6WIQ1"/>
<name>A0A6A6WIQ1_9PEZI</name>
<evidence type="ECO:0000259" key="3">
    <source>
        <dbReference type="Pfam" id="PF24554"/>
    </source>
</evidence>
<dbReference type="EMBL" id="ML996566">
    <property type="protein sequence ID" value="KAF2761936.1"/>
    <property type="molecule type" value="Genomic_DNA"/>
</dbReference>
<dbReference type="Proteomes" id="UP000799437">
    <property type="component" value="Unassembled WGS sequence"/>
</dbReference>
<evidence type="ECO:0000256" key="1">
    <source>
        <dbReference type="SAM" id="Coils"/>
    </source>
</evidence>
<feature type="compositionally biased region" description="Polar residues" evidence="2">
    <location>
        <begin position="551"/>
        <end position="565"/>
    </location>
</feature>
<protein>
    <recommendedName>
        <fullName evidence="3">DUF7603 domain-containing protein</fullName>
    </recommendedName>
</protein>
<feature type="domain" description="DUF7603" evidence="3">
    <location>
        <begin position="759"/>
        <end position="865"/>
    </location>
</feature>
<dbReference type="RefSeq" id="XP_033604387.1">
    <property type="nucleotide sequence ID" value="XM_033745196.1"/>
</dbReference>
<feature type="compositionally biased region" description="Basic and acidic residues" evidence="2">
    <location>
        <begin position="158"/>
        <end position="179"/>
    </location>
</feature>
<feature type="region of interest" description="Disordered" evidence="2">
    <location>
        <begin position="367"/>
        <end position="389"/>
    </location>
</feature>
<accession>A0A6A6WIQ1</accession>
<feature type="coiled-coil region" evidence="1">
    <location>
        <begin position="592"/>
        <end position="619"/>
    </location>
</feature>
<keyword evidence="5" id="KW-1185">Reference proteome</keyword>
<dbReference type="GeneID" id="54486250"/>
<feature type="coiled-coil region" evidence="1">
    <location>
        <begin position="941"/>
        <end position="1003"/>
    </location>
</feature>
<dbReference type="Pfam" id="PF24554">
    <property type="entry name" value="DUF7603"/>
    <property type="match status" value="1"/>
</dbReference>
<feature type="coiled-coil region" evidence="1">
    <location>
        <begin position="326"/>
        <end position="360"/>
    </location>
</feature>
<evidence type="ECO:0000256" key="2">
    <source>
        <dbReference type="SAM" id="MobiDB-lite"/>
    </source>
</evidence>
<gene>
    <name evidence="4" type="ORF">EJ05DRAFT_482746</name>
</gene>
<organism evidence="4 5">
    <name type="scientific">Pseudovirgaria hyperparasitica</name>
    <dbReference type="NCBI Taxonomy" id="470096"/>
    <lineage>
        <taxon>Eukaryota</taxon>
        <taxon>Fungi</taxon>
        <taxon>Dikarya</taxon>
        <taxon>Ascomycota</taxon>
        <taxon>Pezizomycotina</taxon>
        <taxon>Dothideomycetes</taxon>
        <taxon>Dothideomycetes incertae sedis</taxon>
        <taxon>Acrospermales</taxon>
        <taxon>Acrospermaceae</taxon>
        <taxon>Pseudovirgaria</taxon>
    </lineage>
</organism>
<feature type="compositionally biased region" description="Low complexity" evidence="2">
    <location>
        <begin position="10"/>
        <end position="19"/>
    </location>
</feature>
<feature type="coiled-coil region" evidence="1">
    <location>
        <begin position="766"/>
        <end position="899"/>
    </location>
</feature>